<dbReference type="GO" id="GO:0003677">
    <property type="term" value="F:DNA binding"/>
    <property type="evidence" value="ECO:0007669"/>
    <property type="project" value="UniProtKB-KW"/>
</dbReference>
<dbReference type="HOGENOM" id="CLU_105066_3_1_0"/>
<evidence type="ECO:0000313" key="4">
    <source>
        <dbReference type="EMBL" id="EHM10130.1"/>
    </source>
</evidence>
<proteinExistence type="inferred from homology"/>
<dbReference type="OrthoDB" id="9799835at2"/>
<comment type="similarity">
    <text evidence="3">Belongs to the bacterial histone-like protein family.</text>
</comment>
<evidence type="ECO:0000256" key="2">
    <source>
        <dbReference type="ARBA" id="ARBA00023125"/>
    </source>
</evidence>
<dbReference type="Gene3D" id="4.10.520.10">
    <property type="entry name" value="IHF-like DNA-binding proteins"/>
    <property type="match status" value="1"/>
</dbReference>
<gene>
    <name evidence="4" type="ORF">TheveDRAFT_1001</name>
</gene>
<evidence type="ECO:0000256" key="3">
    <source>
        <dbReference type="RuleBase" id="RU003939"/>
    </source>
</evidence>
<dbReference type="EMBL" id="CM001377">
    <property type="protein sequence ID" value="EHM10130.1"/>
    <property type="molecule type" value="Genomic_DNA"/>
</dbReference>
<dbReference type="PRINTS" id="PR01727">
    <property type="entry name" value="DNABINDINGHU"/>
</dbReference>
<keyword evidence="2 4" id="KW-0238">DNA-binding</keyword>
<dbReference type="InterPro" id="IPR010992">
    <property type="entry name" value="IHF-like_DNA-bd_dom_sf"/>
</dbReference>
<reference evidence="4 5" key="1">
    <citation type="submission" date="2011-10" db="EMBL/GenBank/DDBJ databases">
        <title>The Noncontiguous Finished genome of Thermanaerovibrio velox DSM 12556.</title>
        <authorList>
            <consortium name="US DOE Joint Genome Institute (JGI-PGF)"/>
            <person name="Lucas S."/>
            <person name="Copeland A."/>
            <person name="Lapidus A."/>
            <person name="Glavina del Rio T."/>
            <person name="Dalin E."/>
            <person name="Tice H."/>
            <person name="Bruce D."/>
            <person name="Goodwin L."/>
            <person name="Pitluck S."/>
            <person name="Peters L."/>
            <person name="Mikhailova N."/>
            <person name="Teshima H."/>
            <person name="Kyrpides N."/>
            <person name="Mavromatis K."/>
            <person name="Ivanova N."/>
            <person name="Markowitz V."/>
            <person name="Cheng J.-F."/>
            <person name="Hugenholtz P."/>
            <person name="Woyke T."/>
            <person name="Wu D."/>
            <person name="Spring S."/>
            <person name="Brambilla E.-M."/>
            <person name="Klenk H.-P."/>
            <person name="Eisen J.A."/>
        </authorList>
    </citation>
    <scope>NUCLEOTIDE SEQUENCE [LARGE SCALE GENOMIC DNA]</scope>
    <source>
        <strain evidence="4 5">DSM 12556</strain>
    </source>
</reference>
<dbReference type="STRING" id="926567.TheveDRAFT_1001"/>
<dbReference type="RefSeq" id="WP_006583624.1">
    <property type="nucleotide sequence ID" value="NZ_CM001377.1"/>
</dbReference>
<dbReference type="CDD" id="cd13831">
    <property type="entry name" value="HU"/>
    <property type="match status" value="1"/>
</dbReference>
<dbReference type="PANTHER" id="PTHR33175:SF3">
    <property type="entry name" value="DNA-BINDING PROTEIN HU-BETA"/>
    <property type="match status" value="1"/>
</dbReference>
<dbReference type="SUPFAM" id="SSF47729">
    <property type="entry name" value="IHF-like DNA-binding proteins"/>
    <property type="match status" value="1"/>
</dbReference>
<dbReference type="Proteomes" id="UP000005730">
    <property type="component" value="Chromosome"/>
</dbReference>
<dbReference type="InterPro" id="IPR000119">
    <property type="entry name" value="Hist_DNA-bd"/>
</dbReference>
<accession>H0US41</accession>
<evidence type="ECO:0000256" key="1">
    <source>
        <dbReference type="ARBA" id="ARBA00023067"/>
    </source>
</evidence>
<organism evidence="4 5">
    <name type="scientific">Thermanaerovibrio velox DSM 12556</name>
    <dbReference type="NCBI Taxonomy" id="926567"/>
    <lineage>
        <taxon>Bacteria</taxon>
        <taxon>Thermotogati</taxon>
        <taxon>Synergistota</taxon>
        <taxon>Synergistia</taxon>
        <taxon>Synergistales</taxon>
        <taxon>Synergistaceae</taxon>
        <taxon>Thermanaerovibrio</taxon>
    </lineage>
</organism>
<dbReference type="PANTHER" id="PTHR33175">
    <property type="entry name" value="DNA-BINDING PROTEIN HU"/>
    <property type="match status" value="1"/>
</dbReference>
<dbReference type="GO" id="GO:0030261">
    <property type="term" value="P:chromosome condensation"/>
    <property type="evidence" value="ECO:0007669"/>
    <property type="project" value="UniProtKB-KW"/>
</dbReference>
<name>H0US41_9BACT</name>
<keyword evidence="1" id="KW-0226">DNA condensation</keyword>
<keyword evidence="5" id="KW-1185">Reference proteome</keyword>
<dbReference type="Pfam" id="PF00216">
    <property type="entry name" value="Bac_DNA_binding"/>
    <property type="match status" value="1"/>
</dbReference>
<dbReference type="eggNOG" id="COG0776">
    <property type="taxonomic scope" value="Bacteria"/>
</dbReference>
<sequence length="93" mass="10107">MTKADLVNELVKSVEDLTKKKAAETVDALFNVIQEALAKGDKVQLVGFGTFEVQTRAAREGRNPQDPTKTIKIPAKKAPVFRAGKALKDAVNK</sequence>
<evidence type="ECO:0000313" key="5">
    <source>
        <dbReference type="Proteomes" id="UP000005730"/>
    </source>
</evidence>
<dbReference type="SMART" id="SM00411">
    <property type="entry name" value="BHL"/>
    <property type="match status" value="1"/>
</dbReference>
<protein>
    <submittedName>
        <fullName evidence="4">Bacterial nucleoid DNA-binding protein</fullName>
    </submittedName>
</protein>
<dbReference type="AlphaFoldDB" id="H0US41"/>
<dbReference type="GO" id="GO:0030527">
    <property type="term" value="F:structural constituent of chromatin"/>
    <property type="evidence" value="ECO:0007669"/>
    <property type="project" value="InterPro"/>
</dbReference>